<dbReference type="Gene3D" id="3.40.50.150">
    <property type="entry name" value="Vaccinia Virus protein VP39"/>
    <property type="match status" value="1"/>
</dbReference>
<proteinExistence type="predicted"/>
<dbReference type="Proteomes" id="UP000011021">
    <property type="component" value="Unassembled WGS sequence"/>
</dbReference>
<dbReference type="EMBL" id="AEQP01000004">
    <property type="protein sequence ID" value="EFV95107.1"/>
    <property type="molecule type" value="Genomic_DNA"/>
</dbReference>
<evidence type="ECO:0000313" key="3">
    <source>
        <dbReference type="EMBL" id="EFV95107.1"/>
    </source>
</evidence>
<evidence type="ECO:0000256" key="1">
    <source>
        <dbReference type="SAM" id="MobiDB-lite"/>
    </source>
</evidence>
<sequence>MLMNNEARNDAGAGPDADGPSDWVRRWLPEASGSGRVLDFACGRGRHARLAAERGHSVLALDRDPACLALNRIPGIEARVADLEADAWDWGSERFAVIVITRYLFRPRLDLLLGRLADGGCLIYETFAQGHGRYGRPSRPGHLLQPDELFIAARRAALRVCAFEQGSVSQPRQAIVQRMVAWRSNQPQSLR</sequence>
<dbReference type="AlphaFoldDB" id="E7RWK3"/>
<feature type="region of interest" description="Disordered" evidence="1">
    <location>
        <begin position="1"/>
        <end position="22"/>
    </location>
</feature>
<organism evidence="3 4">
    <name type="scientific">Lautropia mirabilis ATCC 51599</name>
    <dbReference type="NCBI Taxonomy" id="887898"/>
    <lineage>
        <taxon>Bacteria</taxon>
        <taxon>Pseudomonadati</taxon>
        <taxon>Pseudomonadota</taxon>
        <taxon>Betaproteobacteria</taxon>
        <taxon>Burkholderiales</taxon>
        <taxon>Burkholderiaceae</taxon>
        <taxon>Lautropia</taxon>
    </lineage>
</organism>
<evidence type="ECO:0000313" key="4">
    <source>
        <dbReference type="Proteomes" id="UP000011021"/>
    </source>
</evidence>
<dbReference type="Pfam" id="PF13649">
    <property type="entry name" value="Methyltransf_25"/>
    <property type="match status" value="1"/>
</dbReference>
<dbReference type="STRING" id="887898.HMPREF0551_1065"/>
<feature type="domain" description="Methyltransferase" evidence="2">
    <location>
        <begin position="37"/>
        <end position="101"/>
    </location>
</feature>
<dbReference type="eggNOG" id="COG2226">
    <property type="taxonomic scope" value="Bacteria"/>
</dbReference>
<protein>
    <recommendedName>
        <fullName evidence="2">Methyltransferase domain-containing protein</fullName>
    </recommendedName>
</protein>
<dbReference type="CDD" id="cd02440">
    <property type="entry name" value="AdoMet_MTases"/>
    <property type="match status" value="1"/>
</dbReference>
<reference evidence="3 4" key="1">
    <citation type="submission" date="2010-12" db="EMBL/GenBank/DDBJ databases">
        <authorList>
            <person name="Muzny D."/>
            <person name="Qin X."/>
            <person name="Deng J."/>
            <person name="Jiang H."/>
            <person name="Liu Y."/>
            <person name="Qu J."/>
            <person name="Song X.-Z."/>
            <person name="Zhang L."/>
            <person name="Thornton R."/>
            <person name="Coyle M."/>
            <person name="Francisco L."/>
            <person name="Jackson L."/>
            <person name="Javaid M."/>
            <person name="Korchina V."/>
            <person name="Kovar C."/>
            <person name="Mata R."/>
            <person name="Mathew T."/>
            <person name="Ngo R."/>
            <person name="Nguyen L."/>
            <person name="Nguyen N."/>
            <person name="Okwuonu G."/>
            <person name="Ongeri F."/>
            <person name="Pham C."/>
            <person name="Simmons D."/>
            <person name="Wilczek-Boney K."/>
            <person name="Hale W."/>
            <person name="Jakkamsetti A."/>
            <person name="Pham P."/>
            <person name="Ruth R."/>
            <person name="San Lucas F."/>
            <person name="Warren J."/>
            <person name="Zhang J."/>
            <person name="Zhao Z."/>
            <person name="Zhou C."/>
            <person name="Zhu D."/>
            <person name="Lee S."/>
            <person name="Bess C."/>
            <person name="Blankenburg K."/>
            <person name="Forbes L."/>
            <person name="Fu Q."/>
            <person name="Gubbala S."/>
            <person name="Hirani K."/>
            <person name="Jayaseelan J.C."/>
            <person name="Lara F."/>
            <person name="Munidasa M."/>
            <person name="Palculict T."/>
            <person name="Patil S."/>
            <person name="Pu L.-L."/>
            <person name="Saada N."/>
            <person name="Tang L."/>
            <person name="Weissenberger G."/>
            <person name="Zhu Y."/>
            <person name="Hemphill L."/>
            <person name="Shang Y."/>
            <person name="Youmans B."/>
            <person name="Ayvaz T."/>
            <person name="Ross M."/>
            <person name="Santibanez J."/>
            <person name="Aqrawi P."/>
            <person name="Gross S."/>
            <person name="Joshi V."/>
            <person name="Fowler G."/>
            <person name="Nazareth L."/>
            <person name="Reid J."/>
            <person name="Worley K."/>
            <person name="Petrosino J."/>
            <person name="Highlander S."/>
            <person name="Gibbs R."/>
        </authorList>
    </citation>
    <scope>NUCLEOTIDE SEQUENCE [LARGE SCALE GENOMIC DNA]</scope>
    <source>
        <strain evidence="3 4">ATCC 51599</strain>
    </source>
</reference>
<accession>E7RWK3</accession>
<gene>
    <name evidence="3" type="ORF">HMPREF0551_1065</name>
</gene>
<dbReference type="HOGENOM" id="CLU_056435_5_2_4"/>
<dbReference type="InterPro" id="IPR041698">
    <property type="entry name" value="Methyltransf_25"/>
</dbReference>
<dbReference type="InterPro" id="IPR029063">
    <property type="entry name" value="SAM-dependent_MTases_sf"/>
</dbReference>
<evidence type="ECO:0000259" key="2">
    <source>
        <dbReference type="Pfam" id="PF13649"/>
    </source>
</evidence>
<name>E7RWK3_9BURK</name>
<dbReference type="SUPFAM" id="SSF53335">
    <property type="entry name" value="S-adenosyl-L-methionine-dependent methyltransferases"/>
    <property type="match status" value="1"/>
</dbReference>
<comment type="caution">
    <text evidence="3">The sequence shown here is derived from an EMBL/GenBank/DDBJ whole genome shotgun (WGS) entry which is preliminary data.</text>
</comment>
<keyword evidence="4" id="KW-1185">Reference proteome</keyword>